<evidence type="ECO:0000256" key="12">
    <source>
        <dbReference type="SAM" id="Phobius"/>
    </source>
</evidence>
<keyword evidence="7 12" id="KW-1133">Transmembrane helix</keyword>
<dbReference type="GO" id="GO:0004888">
    <property type="term" value="F:transmembrane signaling receptor activity"/>
    <property type="evidence" value="ECO:0007669"/>
    <property type="project" value="InterPro"/>
</dbReference>
<dbReference type="GO" id="GO:0005886">
    <property type="term" value="C:plasma membrane"/>
    <property type="evidence" value="ECO:0007669"/>
    <property type="project" value="UniProtKB-SubCell"/>
</dbReference>
<feature type="domain" description="Methyl-accepting transducer" evidence="13">
    <location>
        <begin position="242"/>
        <end position="478"/>
    </location>
</feature>
<dbReference type="PROSITE" id="PS50111">
    <property type="entry name" value="CHEMOTAXIS_TRANSDUC_2"/>
    <property type="match status" value="1"/>
</dbReference>
<keyword evidence="2" id="KW-1003">Cell membrane</keyword>
<dbReference type="InterPro" id="IPR004090">
    <property type="entry name" value="Chemotax_Me-accpt_rcpt"/>
</dbReference>
<proteinExistence type="inferred from homology"/>
<dbReference type="Proteomes" id="UP000256478">
    <property type="component" value="Unassembled WGS sequence"/>
</dbReference>
<dbReference type="SUPFAM" id="SSF58104">
    <property type="entry name" value="Methyl-accepting chemotaxis protein (MCP) signaling domain"/>
    <property type="match status" value="1"/>
</dbReference>
<feature type="domain" description="T-SNARE coiled-coil homology" evidence="15">
    <location>
        <begin position="429"/>
        <end position="491"/>
    </location>
</feature>
<organism evidence="16 17">
    <name type="scientific">Thalassotalea euphylliae</name>
    <dbReference type="NCBI Taxonomy" id="1655234"/>
    <lineage>
        <taxon>Bacteria</taxon>
        <taxon>Pseudomonadati</taxon>
        <taxon>Pseudomonadota</taxon>
        <taxon>Gammaproteobacteria</taxon>
        <taxon>Alteromonadales</taxon>
        <taxon>Colwelliaceae</taxon>
        <taxon>Thalassotalea</taxon>
    </lineage>
</organism>
<keyword evidence="6 12" id="KW-0812">Transmembrane</keyword>
<sequence>MSIEQRFSEQDILLSTTDLNSHIKYANQSFCHIAGYELDEMLGRPHNMVRHPDMPKAAFKNMWSYIQNGKPWMGLVKNRCKNGDYYWVNAYVTPIKNERGEVYEYQSVRTAPDRQAVDRAETLYRQLNQGTSPRKLNRQTDATLWFQMALYVMTAISLWSVVSDTSNLLSWFGMLIGAVSCAVFTAWRKRYVAIVNRAKETFDNPLMNLVYSGKNDDLSCIDLALCMRKAELRAVVGRVADDSSNIANTAKESAQRGSNIAHILSEQKSETDQVATAIHQMSCTVQEIAEVVANGANVAQQGLTINSQGQEVVNAMVTAIGELSDQLGNVDHAIERLTTGSRTIEAVLSEISSIADQTNLLALNAAIEAARAGEQGRGFAVVAEEVRALAMRTQQSTDEIANLLVQLRNESDAATNAMVKGNELSANCVGLANDTGGALAQLNIEVTELANLSAQIATAVEEQSVVADQINQNIVSITSMSSTSEQHGQEAVAYSENLLARLNDQKSLISQFNG</sequence>
<dbReference type="PROSITE" id="PS50112">
    <property type="entry name" value="PAS"/>
    <property type="match status" value="1"/>
</dbReference>
<dbReference type="SUPFAM" id="SSF55785">
    <property type="entry name" value="PYP-like sensor domain (PAS domain)"/>
    <property type="match status" value="1"/>
</dbReference>
<keyword evidence="8 12" id="KW-0472">Membrane</keyword>
<evidence type="ECO:0000256" key="2">
    <source>
        <dbReference type="ARBA" id="ARBA00022475"/>
    </source>
</evidence>
<gene>
    <name evidence="16" type="ORF">DXX93_12135</name>
</gene>
<dbReference type="InterPro" id="IPR004089">
    <property type="entry name" value="MCPsignal_dom"/>
</dbReference>
<dbReference type="InterPro" id="IPR013655">
    <property type="entry name" value="PAS_fold_3"/>
</dbReference>
<evidence type="ECO:0000313" key="17">
    <source>
        <dbReference type="Proteomes" id="UP000256478"/>
    </source>
</evidence>
<keyword evidence="3" id="KW-0488">Methylation</keyword>
<evidence type="ECO:0000259" key="14">
    <source>
        <dbReference type="PROSITE" id="PS50112"/>
    </source>
</evidence>
<evidence type="ECO:0000256" key="9">
    <source>
        <dbReference type="ARBA" id="ARBA00023224"/>
    </source>
</evidence>
<dbReference type="NCBIfam" id="TIGR00229">
    <property type="entry name" value="sensory_box"/>
    <property type="match status" value="1"/>
</dbReference>
<dbReference type="PRINTS" id="PR00260">
    <property type="entry name" value="CHEMTRNSDUCR"/>
</dbReference>
<dbReference type="RefSeq" id="WP_116008323.1">
    <property type="nucleotide sequence ID" value="NZ_QUOU01000001.1"/>
</dbReference>
<dbReference type="InterPro" id="IPR000014">
    <property type="entry name" value="PAS"/>
</dbReference>
<feature type="transmembrane region" description="Helical" evidence="12">
    <location>
        <begin position="168"/>
        <end position="187"/>
    </location>
</feature>
<evidence type="ECO:0000256" key="6">
    <source>
        <dbReference type="ARBA" id="ARBA00022692"/>
    </source>
</evidence>
<comment type="subcellular location">
    <subcellularLocation>
        <location evidence="1">Cell inner membrane</location>
        <topology evidence="1">Multi-pass membrane protein</topology>
    </subcellularLocation>
</comment>
<keyword evidence="9 11" id="KW-0807">Transducer</keyword>
<dbReference type="AlphaFoldDB" id="A0A3E0TRP2"/>
<keyword evidence="4" id="KW-0145">Chemotaxis</keyword>
<dbReference type="InterPro" id="IPR001610">
    <property type="entry name" value="PAC"/>
</dbReference>
<comment type="caution">
    <text evidence="16">The sequence shown here is derived from an EMBL/GenBank/DDBJ whole genome shotgun (WGS) entry which is preliminary data.</text>
</comment>
<dbReference type="SMART" id="SM00086">
    <property type="entry name" value="PAC"/>
    <property type="match status" value="1"/>
</dbReference>
<name>A0A3E0TRP2_9GAMM</name>
<evidence type="ECO:0000256" key="3">
    <source>
        <dbReference type="ARBA" id="ARBA00022481"/>
    </source>
</evidence>
<dbReference type="CDD" id="cd11386">
    <property type="entry name" value="MCP_signal"/>
    <property type="match status" value="1"/>
</dbReference>
<dbReference type="FunFam" id="3.30.450.20:FF:000046">
    <property type="entry name" value="Aerotaxis sensor receptor"/>
    <property type="match status" value="1"/>
</dbReference>
<evidence type="ECO:0000313" key="16">
    <source>
        <dbReference type="EMBL" id="REL27239.1"/>
    </source>
</evidence>
<dbReference type="EMBL" id="QUOU01000001">
    <property type="protein sequence ID" value="REL27239.1"/>
    <property type="molecule type" value="Genomic_DNA"/>
</dbReference>
<evidence type="ECO:0000256" key="4">
    <source>
        <dbReference type="ARBA" id="ARBA00022500"/>
    </source>
</evidence>
<evidence type="ECO:0000256" key="8">
    <source>
        <dbReference type="ARBA" id="ARBA00023136"/>
    </source>
</evidence>
<keyword evidence="5" id="KW-0997">Cell inner membrane</keyword>
<dbReference type="Pfam" id="PF00015">
    <property type="entry name" value="MCPsignal"/>
    <property type="match status" value="1"/>
</dbReference>
<dbReference type="PANTHER" id="PTHR32089">
    <property type="entry name" value="METHYL-ACCEPTING CHEMOTAXIS PROTEIN MCPB"/>
    <property type="match status" value="1"/>
</dbReference>
<evidence type="ECO:0000256" key="1">
    <source>
        <dbReference type="ARBA" id="ARBA00004429"/>
    </source>
</evidence>
<reference evidence="16 17" key="1">
    <citation type="submission" date="2018-08" db="EMBL/GenBank/DDBJ databases">
        <title>Thalassotalea euphylliae genome.</title>
        <authorList>
            <person name="Summers S."/>
            <person name="Rice S.A."/>
            <person name="Freckelton M.L."/>
            <person name="Nedved B.T."/>
            <person name="Hadfield M.G."/>
        </authorList>
    </citation>
    <scope>NUCLEOTIDE SEQUENCE [LARGE SCALE GENOMIC DNA]</scope>
    <source>
        <strain evidence="16 17">H1</strain>
    </source>
</reference>
<dbReference type="OrthoDB" id="5675566at2"/>
<feature type="domain" description="PAS" evidence="14">
    <location>
        <begin position="18"/>
        <end position="69"/>
    </location>
</feature>
<protein>
    <submittedName>
        <fullName evidence="16">PAS domain S-box protein</fullName>
    </submittedName>
</protein>
<dbReference type="InterPro" id="IPR000727">
    <property type="entry name" value="T_SNARE_dom"/>
</dbReference>
<dbReference type="Gene3D" id="3.30.450.20">
    <property type="entry name" value="PAS domain"/>
    <property type="match status" value="1"/>
</dbReference>
<evidence type="ECO:0000256" key="5">
    <source>
        <dbReference type="ARBA" id="ARBA00022519"/>
    </source>
</evidence>
<evidence type="ECO:0000256" key="11">
    <source>
        <dbReference type="PROSITE-ProRule" id="PRU00284"/>
    </source>
</evidence>
<dbReference type="CDD" id="cd00130">
    <property type="entry name" value="PAS"/>
    <property type="match status" value="1"/>
</dbReference>
<dbReference type="GO" id="GO:0052131">
    <property type="term" value="P:positive aerotaxis"/>
    <property type="evidence" value="ECO:0007669"/>
    <property type="project" value="UniProtKB-ARBA"/>
</dbReference>
<dbReference type="Gene3D" id="1.10.287.950">
    <property type="entry name" value="Methyl-accepting chemotaxis protein"/>
    <property type="match status" value="1"/>
</dbReference>
<comment type="similarity">
    <text evidence="10">Belongs to the methyl-accepting chemotaxis (MCP) protein family.</text>
</comment>
<dbReference type="PROSITE" id="PS50192">
    <property type="entry name" value="T_SNARE"/>
    <property type="match status" value="1"/>
</dbReference>
<evidence type="ECO:0000259" key="15">
    <source>
        <dbReference type="PROSITE" id="PS50192"/>
    </source>
</evidence>
<accession>A0A3E0TRP2</accession>
<dbReference type="InterPro" id="IPR035965">
    <property type="entry name" value="PAS-like_dom_sf"/>
</dbReference>
<dbReference type="PANTHER" id="PTHR32089:SF112">
    <property type="entry name" value="LYSOZYME-LIKE PROTEIN-RELATED"/>
    <property type="match status" value="1"/>
</dbReference>
<dbReference type="Pfam" id="PF08447">
    <property type="entry name" value="PAS_3"/>
    <property type="match status" value="1"/>
</dbReference>
<dbReference type="GO" id="GO:0007165">
    <property type="term" value="P:signal transduction"/>
    <property type="evidence" value="ECO:0007669"/>
    <property type="project" value="UniProtKB-KW"/>
</dbReference>
<dbReference type="SMART" id="SM00283">
    <property type="entry name" value="MA"/>
    <property type="match status" value="1"/>
</dbReference>
<dbReference type="FunFam" id="1.10.287.950:FF:000001">
    <property type="entry name" value="Methyl-accepting chemotaxis sensory transducer"/>
    <property type="match status" value="1"/>
</dbReference>
<evidence type="ECO:0000256" key="7">
    <source>
        <dbReference type="ARBA" id="ARBA00022989"/>
    </source>
</evidence>
<evidence type="ECO:0000256" key="10">
    <source>
        <dbReference type="ARBA" id="ARBA00029447"/>
    </source>
</evidence>
<evidence type="ECO:0000259" key="13">
    <source>
        <dbReference type="PROSITE" id="PS50111"/>
    </source>
</evidence>
<feature type="transmembrane region" description="Helical" evidence="12">
    <location>
        <begin position="144"/>
        <end position="162"/>
    </location>
</feature>